<name>A0A1G9R375_9ACTN</name>
<dbReference type="InterPro" id="IPR011051">
    <property type="entry name" value="RmlC_Cupin_sf"/>
</dbReference>
<organism evidence="2 3">
    <name type="scientific">Geodermatophilus siccatus</name>
    <dbReference type="NCBI Taxonomy" id="1137991"/>
    <lineage>
        <taxon>Bacteria</taxon>
        <taxon>Bacillati</taxon>
        <taxon>Actinomycetota</taxon>
        <taxon>Actinomycetes</taxon>
        <taxon>Geodermatophilales</taxon>
        <taxon>Geodermatophilaceae</taxon>
        <taxon>Geodermatophilus</taxon>
    </lineage>
</organism>
<dbReference type="InterPro" id="IPR014710">
    <property type="entry name" value="RmlC-like_jellyroll"/>
</dbReference>
<dbReference type="InterPro" id="IPR053146">
    <property type="entry name" value="QDO-like"/>
</dbReference>
<dbReference type="PANTHER" id="PTHR36440">
    <property type="entry name" value="PUTATIVE (AFU_ORTHOLOGUE AFUA_8G07350)-RELATED"/>
    <property type="match status" value="1"/>
</dbReference>
<evidence type="ECO:0000259" key="1">
    <source>
        <dbReference type="Pfam" id="PF07883"/>
    </source>
</evidence>
<dbReference type="EMBL" id="FNHE01000004">
    <property type="protein sequence ID" value="SDM17570.1"/>
    <property type="molecule type" value="Genomic_DNA"/>
</dbReference>
<reference evidence="3" key="1">
    <citation type="submission" date="2016-10" db="EMBL/GenBank/DDBJ databases">
        <authorList>
            <person name="Varghese N."/>
            <person name="Submissions S."/>
        </authorList>
    </citation>
    <scope>NUCLEOTIDE SEQUENCE [LARGE SCALE GENOMIC DNA]</scope>
    <source>
        <strain evidence="3">DSM 45419</strain>
    </source>
</reference>
<dbReference type="Gene3D" id="2.60.120.10">
    <property type="entry name" value="Jelly Rolls"/>
    <property type="match status" value="1"/>
</dbReference>
<keyword evidence="3" id="KW-1185">Reference proteome</keyword>
<dbReference type="RefSeq" id="WP_217636053.1">
    <property type="nucleotide sequence ID" value="NZ_FNHE01000004.1"/>
</dbReference>
<evidence type="ECO:0000313" key="2">
    <source>
        <dbReference type="EMBL" id="SDM17570.1"/>
    </source>
</evidence>
<dbReference type="Pfam" id="PF07883">
    <property type="entry name" value="Cupin_2"/>
    <property type="match status" value="1"/>
</dbReference>
<proteinExistence type="predicted"/>
<dbReference type="PANTHER" id="PTHR36440:SF1">
    <property type="entry name" value="PUTATIVE (AFU_ORTHOLOGUE AFUA_8G07350)-RELATED"/>
    <property type="match status" value="1"/>
</dbReference>
<dbReference type="InterPro" id="IPR013096">
    <property type="entry name" value="Cupin_2"/>
</dbReference>
<dbReference type="STRING" id="1137991.SAMN05660642_01747"/>
<gene>
    <name evidence="2" type="ORF">SAMN05660642_01747</name>
</gene>
<feature type="domain" description="Cupin type-2" evidence="1">
    <location>
        <begin position="50"/>
        <end position="115"/>
    </location>
</feature>
<dbReference type="Proteomes" id="UP000198680">
    <property type="component" value="Unassembled WGS sequence"/>
</dbReference>
<sequence length="168" mass="18510">MDDRTAIPSAPRILEAGDGVVMGDPDGVRDRFMIDGADAGGRFALVQHLFAPRALAAPLHRHHREDEYTYVLFGRIGAVLGDDEVVAEPGDLVFKPRNQWHTFWNAGDEPAAVLELISPSGLEELFRQLGRLTEPPTPEQIAGMAAPYECDADPEGTQRIVERHGLRF</sequence>
<accession>A0A1G9R375</accession>
<protein>
    <submittedName>
        <fullName evidence="2">Cupin domain-containing protein</fullName>
    </submittedName>
</protein>
<dbReference type="SUPFAM" id="SSF51182">
    <property type="entry name" value="RmlC-like cupins"/>
    <property type="match status" value="1"/>
</dbReference>
<dbReference type="AlphaFoldDB" id="A0A1G9R375"/>
<evidence type="ECO:0000313" key="3">
    <source>
        <dbReference type="Proteomes" id="UP000198680"/>
    </source>
</evidence>